<accession>A0ABS4EUX6</accession>
<organism evidence="1 2">
    <name type="scientific">Rhizobium herbae</name>
    <dbReference type="NCBI Taxonomy" id="508661"/>
    <lineage>
        <taxon>Bacteria</taxon>
        <taxon>Pseudomonadati</taxon>
        <taxon>Pseudomonadota</taxon>
        <taxon>Alphaproteobacteria</taxon>
        <taxon>Hyphomicrobiales</taxon>
        <taxon>Rhizobiaceae</taxon>
        <taxon>Rhizobium/Agrobacterium group</taxon>
        <taxon>Rhizobium</taxon>
    </lineage>
</organism>
<dbReference type="RefSeq" id="WP_209856413.1">
    <property type="nucleotide sequence ID" value="NZ_JAGGJV010000011.1"/>
</dbReference>
<gene>
    <name evidence="1" type="ORF">J2Z75_005280</name>
</gene>
<comment type="caution">
    <text evidence="1">The sequence shown here is derived from an EMBL/GenBank/DDBJ whole genome shotgun (WGS) entry which is preliminary data.</text>
</comment>
<proteinExistence type="predicted"/>
<dbReference type="EMBL" id="JAGGJV010000011">
    <property type="protein sequence ID" value="MBP1861751.1"/>
    <property type="molecule type" value="Genomic_DNA"/>
</dbReference>
<evidence type="ECO:0008006" key="3">
    <source>
        <dbReference type="Google" id="ProtNLM"/>
    </source>
</evidence>
<evidence type="ECO:0000313" key="2">
    <source>
        <dbReference type="Proteomes" id="UP000823786"/>
    </source>
</evidence>
<reference evidence="1 2" key="1">
    <citation type="submission" date="2021-03" db="EMBL/GenBank/DDBJ databases">
        <title>Genomic Encyclopedia of Type Strains, Phase IV (KMG-IV): sequencing the most valuable type-strain genomes for metagenomic binning, comparative biology and taxonomic classification.</title>
        <authorList>
            <person name="Goeker M."/>
        </authorList>
    </citation>
    <scope>NUCLEOTIDE SEQUENCE [LARGE SCALE GENOMIC DNA]</scope>
    <source>
        <strain evidence="1 2">DSM 26427</strain>
    </source>
</reference>
<name>A0ABS4EUX6_9HYPH</name>
<sequence length="82" mass="9125">MAKVFIDTNEIEFDLSSSRCRGDVERAFHSMLIELCKKGWHPAAVAMALADTAEDFIMELAEKPSRDIPFGSQTPTKGTRAH</sequence>
<dbReference type="Proteomes" id="UP000823786">
    <property type="component" value="Unassembled WGS sequence"/>
</dbReference>
<keyword evidence="2" id="KW-1185">Reference proteome</keyword>
<protein>
    <recommendedName>
        <fullName evidence="3">DUF982 domain-containing protein</fullName>
    </recommendedName>
</protein>
<evidence type="ECO:0000313" key="1">
    <source>
        <dbReference type="EMBL" id="MBP1861751.1"/>
    </source>
</evidence>